<dbReference type="PROSITE" id="PS50005">
    <property type="entry name" value="TPR"/>
    <property type="match status" value="4"/>
</dbReference>
<sequence precursor="true">MLTAESCFMLLLLRHSVLTLAAGLVSASLISAAAAAPQQNAAQPSAQAQEKDSRVGQKVIVTEAGAPLQTPKETVWKAYLGETFTVALTNGEWLWVAEKGGWLSEKQVVLFDNAIEELTKRIQQQPSPENYHLRGIAYSVHEEYDKAVADFEMSLKKKPGTAGVLNNLGQVHYLQNDFDAAIKDFTAAITSAPDHFIALNNRALCLIAKEDFDGALRDLNAALKLNQKYPEALNNRGVVFSKQGDYPAAIKDYSAALEIDDKYIDAYGNRSFAYRQLKKFTEAISDLQMAMHKNPLDYKPVNDLAWVLATAAESSVRDPKRALELATKACQMTQYKNWNSLDTLAAAHAANGDFKSAQQWVATAIEAAPDDMKDGLNEHLELIQAEKPIVK</sequence>
<dbReference type="STRING" id="1891926.Fuma_04343"/>
<feature type="signal peptide" evidence="4">
    <location>
        <begin position="1"/>
        <end position="21"/>
    </location>
</feature>
<feature type="repeat" description="TPR" evidence="3">
    <location>
        <begin position="162"/>
        <end position="195"/>
    </location>
</feature>
<evidence type="ECO:0000256" key="1">
    <source>
        <dbReference type="ARBA" id="ARBA00022737"/>
    </source>
</evidence>
<name>A0A1P8WKX3_9PLAN</name>
<gene>
    <name evidence="5" type="ORF">Fuma_04343</name>
</gene>
<evidence type="ECO:0000256" key="4">
    <source>
        <dbReference type="SAM" id="SignalP"/>
    </source>
</evidence>
<keyword evidence="1" id="KW-0677">Repeat</keyword>
<dbReference type="InterPro" id="IPR019734">
    <property type="entry name" value="TPR_rpt"/>
</dbReference>
<dbReference type="SUPFAM" id="SSF48452">
    <property type="entry name" value="TPR-like"/>
    <property type="match status" value="2"/>
</dbReference>
<keyword evidence="5" id="KW-0449">Lipoprotein</keyword>
<dbReference type="GO" id="GO:0046813">
    <property type="term" value="P:receptor-mediated virion attachment to host cell"/>
    <property type="evidence" value="ECO:0007669"/>
    <property type="project" value="TreeGrafter"/>
</dbReference>
<proteinExistence type="predicted"/>
<evidence type="ECO:0000256" key="2">
    <source>
        <dbReference type="ARBA" id="ARBA00022803"/>
    </source>
</evidence>
<dbReference type="Pfam" id="PF13432">
    <property type="entry name" value="TPR_16"/>
    <property type="match status" value="1"/>
</dbReference>
<evidence type="ECO:0000313" key="5">
    <source>
        <dbReference type="EMBL" id="APZ94704.1"/>
    </source>
</evidence>
<dbReference type="Pfam" id="PF00515">
    <property type="entry name" value="TPR_1"/>
    <property type="match status" value="1"/>
</dbReference>
<protein>
    <submittedName>
        <fullName evidence="5">Lipoprotein</fullName>
    </submittedName>
</protein>
<feature type="repeat" description="TPR" evidence="3">
    <location>
        <begin position="264"/>
        <end position="297"/>
    </location>
</feature>
<feature type="repeat" description="TPR" evidence="3">
    <location>
        <begin position="230"/>
        <end position="263"/>
    </location>
</feature>
<dbReference type="KEGG" id="fmr:Fuma_04343"/>
<dbReference type="InterPro" id="IPR050498">
    <property type="entry name" value="Ycf3"/>
</dbReference>
<evidence type="ECO:0000256" key="3">
    <source>
        <dbReference type="PROSITE-ProRule" id="PRU00339"/>
    </source>
</evidence>
<feature type="chain" id="PRO_5012569033" evidence="4">
    <location>
        <begin position="22"/>
        <end position="391"/>
    </location>
</feature>
<evidence type="ECO:0000313" key="6">
    <source>
        <dbReference type="Proteomes" id="UP000187735"/>
    </source>
</evidence>
<dbReference type="Proteomes" id="UP000187735">
    <property type="component" value="Chromosome"/>
</dbReference>
<reference evidence="5 6" key="1">
    <citation type="journal article" date="2016" name="Front. Microbiol.">
        <title>Fuerstia marisgermanicae gen. nov., sp. nov., an Unusual Member of the Phylum Planctomycetes from the German Wadden Sea.</title>
        <authorList>
            <person name="Kohn T."/>
            <person name="Heuer A."/>
            <person name="Jogler M."/>
            <person name="Vollmers J."/>
            <person name="Boedeker C."/>
            <person name="Bunk B."/>
            <person name="Rast P."/>
            <person name="Borchert D."/>
            <person name="Glockner I."/>
            <person name="Freese H.M."/>
            <person name="Klenk H.P."/>
            <person name="Overmann J."/>
            <person name="Kaster A.K."/>
            <person name="Rohde M."/>
            <person name="Wiegand S."/>
            <person name="Jogler C."/>
        </authorList>
    </citation>
    <scope>NUCLEOTIDE SEQUENCE [LARGE SCALE GENOMIC DNA]</scope>
    <source>
        <strain evidence="5 6">NH11</strain>
    </source>
</reference>
<dbReference type="PANTHER" id="PTHR44858">
    <property type="entry name" value="TETRATRICOPEPTIDE REPEAT PROTEIN 6"/>
    <property type="match status" value="1"/>
</dbReference>
<dbReference type="Gene3D" id="1.25.40.10">
    <property type="entry name" value="Tetratricopeptide repeat domain"/>
    <property type="match status" value="3"/>
</dbReference>
<accession>A0A1P8WKX3</accession>
<dbReference type="PANTHER" id="PTHR44858:SF1">
    <property type="entry name" value="UDP-N-ACETYLGLUCOSAMINE--PEPTIDE N-ACETYLGLUCOSAMINYLTRANSFERASE SPINDLY-RELATED"/>
    <property type="match status" value="1"/>
</dbReference>
<dbReference type="AlphaFoldDB" id="A0A1P8WKX3"/>
<keyword evidence="4" id="KW-0732">Signal</keyword>
<dbReference type="SMART" id="SM00028">
    <property type="entry name" value="TPR"/>
    <property type="match status" value="6"/>
</dbReference>
<dbReference type="InterPro" id="IPR011990">
    <property type="entry name" value="TPR-like_helical_dom_sf"/>
</dbReference>
<dbReference type="GO" id="GO:0009279">
    <property type="term" value="C:cell outer membrane"/>
    <property type="evidence" value="ECO:0007669"/>
    <property type="project" value="TreeGrafter"/>
</dbReference>
<keyword evidence="6" id="KW-1185">Reference proteome</keyword>
<keyword evidence="2 3" id="KW-0802">TPR repeat</keyword>
<feature type="repeat" description="TPR" evidence="3">
    <location>
        <begin position="128"/>
        <end position="161"/>
    </location>
</feature>
<organism evidence="5 6">
    <name type="scientific">Fuerstiella marisgermanici</name>
    <dbReference type="NCBI Taxonomy" id="1891926"/>
    <lineage>
        <taxon>Bacteria</taxon>
        <taxon>Pseudomonadati</taxon>
        <taxon>Planctomycetota</taxon>
        <taxon>Planctomycetia</taxon>
        <taxon>Planctomycetales</taxon>
        <taxon>Planctomycetaceae</taxon>
        <taxon>Fuerstiella</taxon>
    </lineage>
</organism>
<dbReference type="EMBL" id="CP017641">
    <property type="protein sequence ID" value="APZ94704.1"/>
    <property type="molecule type" value="Genomic_DNA"/>
</dbReference>